<dbReference type="EMBL" id="CAEZYH010000023">
    <property type="protein sequence ID" value="CAB4716986.1"/>
    <property type="molecule type" value="Genomic_DNA"/>
</dbReference>
<sequence>MNPAQSERHALCNLFLEVGPDAPTLCEGWTTRDLAAHIIVRESRPDAAGGILIKSLAAYGEKVRKGVAQRDWKSLVEAIRNGPPRISPMRLTFIDRLTNTVEFFVHLEDVRRAQSNWEPRTLIDDLESQLRTSITQGGRLFARKSPCGLILQITQGSAIVAKKGEPAVTVTGEVGELIMFVYGRQDHARVELSGPDELVQAVRSTSFGV</sequence>
<dbReference type="SUPFAM" id="SSF109854">
    <property type="entry name" value="DinB/YfiT-like putative metalloenzymes"/>
    <property type="match status" value="1"/>
</dbReference>
<dbReference type="NCBIfam" id="TIGR03085">
    <property type="entry name" value="TIGR03085 family metal-binding protein"/>
    <property type="match status" value="1"/>
</dbReference>
<dbReference type="AlphaFoldDB" id="A0A6J6VJ79"/>
<dbReference type="NCBIfam" id="TIGR03083">
    <property type="entry name" value="maleylpyruvate isomerase family mycothiol-dependent enzyme"/>
    <property type="match status" value="1"/>
</dbReference>
<protein>
    <submittedName>
        <fullName evidence="2">Unannotated protein</fullName>
    </submittedName>
</protein>
<dbReference type="EMBL" id="CAFAAL010000061">
    <property type="protein sequence ID" value="CAB4804014.1"/>
    <property type="molecule type" value="Genomic_DNA"/>
</dbReference>
<accession>A0A6J6VJ79</accession>
<dbReference type="EMBL" id="CAEZZP010000041">
    <property type="protein sequence ID" value="CAB4770928.1"/>
    <property type="molecule type" value="Genomic_DNA"/>
</dbReference>
<organism evidence="2">
    <name type="scientific">freshwater metagenome</name>
    <dbReference type="NCBI Taxonomy" id="449393"/>
    <lineage>
        <taxon>unclassified sequences</taxon>
        <taxon>metagenomes</taxon>
        <taxon>ecological metagenomes</taxon>
    </lineage>
</organism>
<evidence type="ECO:0000313" key="1">
    <source>
        <dbReference type="EMBL" id="CAB4716986.1"/>
    </source>
</evidence>
<evidence type="ECO:0000313" key="4">
    <source>
        <dbReference type="EMBL" id="CAB4879358.1"/>
    </source>
</evidence>
<dbReference type="EMBL" id="CAFBLJ010000099">
    <property type="protein sequence ID" value="CAB4879358.1"/>
    <property type="molecule type" value="Genomic_DNA"/>
</dbReference>
<name>A0A6J6VJ79_9ZZZZ</name>
<evidence type="ECO:0000313" key="5">
    <source>
        <dbReference type="EMBL" id="CAB4893620.1"/>
    </source>
</evidence>
<dbReference type="InterPro" id="IPR034660">
    <property type="entry name" value="DinB/YfiT-like"/>
</dbReference>
<dbReference type="InterPro" id="IPR017519">
    <property type="entry name" value="CHP03085"/>
</dbReference>
<evidence type="ECO:0000313" key="3">
    <source>
        <dbReference type="EMBL" id="CAB4804014.1"/>
    </source>
</evidence>
<gene>
    <name evidence="1" type="ORF">UFOPK2658_00757</name>
    <name evidence="2" type="ORF">UFOPK2880_00814</name>
    <name evidence="3" type="ORF">UFOPK3004_00835</name>
    <name evidence="4" type="ORF">UFOPK3304_01493</name>
    <name evidence="5" type="ORF">UFOPK3494_00540</name>
</gene>
<proteinExistence type="predicted"/>
<reference evidence="2" key="1">
    <citation type="submission" date="2020-05" db="EMBL/GenBank/DDBJ databases">
        <authorList>
            <person name="Chiriac C."/>
            <person name="Salcher M."/>
            <person name="Ghai R."/>
            <person name="Kavagutti S V."/>
        </authorList>
    </citation>
    <scope>NUCLEOTIDE SEQUENCE</scope>
</reference>
<evidence type="ECO:0000313" key="2">
    <source>
        <dbReference type="EMBL" id="CAB4770928.1"/>
    </source>
</evidence>
<dbReference type="InterPro" id="IPR017517">
    <property type="entry name" value="Maleyloyr_isom"/>
</dbReference>
<dbReference type="EMBL" id="CAFBMF010000023">
    <property type="protein sequence ID" value="CAB4893620.1"/>
    <property type="molecule type" value="Genomic_DNA"/>
</dbReference>